<reference evidence="1 2" key="1">
    <citation type="submission" date="2021-03" db="EMBL/GenBank/DDBJ databases">
        <title>Genomic Encyclopedia of Type Strains, Phase IV (KMG-IV): sequencing the most valuable type-strain genomes for metagenomic binning, comparative biology and taxonomic classification.</title>
        <authorList>
            <person name="Goeker M."/>
        </authorList>
    </citation>
    <scope>NUCLEOTIDE SEQUENCE [LARGE SCALE GENOMIC DNA]</scope>
    <source>
        <strain evidence="1 2">DSM 24004</strain>
    </source>
</reference>
<dbReference type="RefSeq" id="WP_209512489.1">
    <property type="nucleotide sequence ID" value="NZ_JAGGKS010000008.1"/>
</dbReference>
<name>A0ABS4GH97_9FIRM</name>
<evidence type="ECO:0000313" key="2">
    <source>
        <dbReference type="Proteomes" id="UP001519342"/>
    </source>
</evidence>
<accession>A0ABS4GH97</accession>
<proteinExistence type="predicted"/>
<protein>
    <submittedName>
        <fullName evidence="1">Uncharacterized protein</fullName>
    </submittedName>
</protein>
<gene>
    <name evidence="1" type="ORF">J2Z76_002630</name>
</gene>
<sequence>MNKKLLFIVSLILIMTTFTGCSQPLIYSEMYEGIPIYPESILLKSSEYREFYKISEFKGAFAEVKEFYLDNINQDIWTIKENPLEVNGEYSFLGSLSTQGYILKNKEKEVSLLIQRAIISEDGSGYLVIIINGSPLKEAKFKVEGESEHWKASLDYVLTKERIRINGEAQYVGNKLPKIVETEFARYQIMEAETPVASGSETRSWGESERSVVDFDGGYKREYELEVHKESINNAYIKIVWEEQDEIKTEKIDLDVVQ</sequence>
<dbReference type="PROSITE" id="PS51257">
    <property type="entry name" value="PROKAR_LIPOPROTEIN"/>
    <property type="match status" value="1"/>
</dbReference>
<dbReference type="Proteomes" id="UP001519342">
    <property type="component" value="Unassembled WGS sequence"/>
</dbReference>
<organism evidence="1 2">
    <name type="scientific">Sedimentibacter acidaminivorans</name>
    <dbReference type="NCBI Taxonomy" id="913099"/>
    <lineage>
        <taxon>Bacteria</taxon>
        <taxon>Bacillati</taxon>
        <taxon>Bacillota</taxon>
        <taxon>Tissierellia</taxon>
        <taxon>Sedimentibacter</taxon>
    </lineage>
</organism>
<evidence type="ECO:0000313" key="1">
    <source>
        <dbReference type="EMBL" id="MBP1926760.1"/>
    </source>
</evidence>
<dbReference type="EMBL" id="JAGGKS010000008">
    <property type="protein sequence ID" value="MBP1926760.1"/>
    <property type="molecule type" value="Genomic_DNA"/>
</dbReference>
<comment type="caution">
    <text evidence="1">The sequence shown here is derived from an EMBL/GenBank/DDBJ whole genome shotgun (WGS) entry which is preliminary data.</text>
</comment>
<keyword evidence="2" id="KW-1185">Reference proteome</keyword>